<dbReference type="EMBL" id="GBRH01260205">
    <property type="protein sequence ID" value="JAD37690.1"/>
    <property type="molecule type" value="Transcribed_RNA"/>
</dbReference>
<reference evidence="1" key="2">
    <citation type="journal article" date="2015" name="Data Brief">
        <title>Shoot transcriptome of the giant reed, Arundo donax.</title>
        <authorList>
            <person name="Barrero R.A."/>
            <person name="Guerrero F.D."/>
            <person name="Moolhuijzen P."/>
            <person name="Goolsby J.A."/>
            <person name="Tidwell J."/>
            <person name="Bellgard S.E."/>
            <person name="Bellgard M.I."/>
        </authorList>
    </citation>
    <scope>NUCLEOTIDE SEQUENCE</scope>
    <source>
        <tissue evidence="1">Shoot tissue taken approximately 20 cm above the soil surface</tissue>
    </source>
</reference>
<reference evidence="1" key="1">
    <citation type="submission" date="2014-09" db="EMBL/GenBank/DDBJ databases">
        <authorList>
            <person name="Magalhaes I.L.F."/>
            <person name="Oliveira U."/>
            <person name="Santos F.R."/>
            <person name="Vidigal T.H.D.A."/>
            <person name="Brescovit A.D."/>
            <person name="Santos A.J."/>
        </authorList>
    </citation>
    <scope>NUCLEOTIDE SEQUENCE</scope>
    <source>
        <tissue evidence="1">Shoot tissue taken approximately 20 cm above the soil surface</tissue>
    </source>
</reference>
<organism evidence="1">
    <name type="scientific">Arundo donax</name>
    <name type="common">Giant reed</name>
    <name type="synonym">Donax arundinaceus</name>
    <dbReference type="NCBI Taxonomy" id="35708"/>
    <lineage>
        <taxon>Eukaryota</taxon>
        <taxon>Viridiplantae</taxon>
        <taxon>Streptophyta</taxon>
        <taxon>Embryophyta</taxon>
        <taxon>Tracheophyta</taxon>
        <taxon>Spermatophyta</taxon>
        <taxon>Magnoliopsida</taxon>
        <taxon>Liliopsida</taxon>
        <taxon>Poales</taxon>
        <taxon>Poaceae</taxon>
        <taxon>PACMAD clade</taxon>
        <taxon>Arundinoideae</taxon>
        <taxon>Arundineae</taxon>
        <taxon>Arundo</taxon>
    </lineage>
</organism>
<name>A0A0A8ZLS8_ARUDO</name>
<evidence type="ECO:0000313" key="1">
    <source>
        <dbReference type="EMBL" id="JAD37690.1"/>
    </source>
</evidence>
<proteinExistence type="predicted"/>
<accession>A0A0A8ZLS8</accession>
<sequence length="45" mass="5394">MTQHLQVSSFDWSKSINRPHTRPIKDPHLIVKEFATDEIMFYPHD</sequence>
<dbReference type="AlphaFoldDB" id="A0A0A8ZLS8"/>
<protein>
    <submittedName>
        <fullName evidence="1">Uncharacterized protein</fullName>
    </submittedName>
</protein>